<dbReference type="AlphaFoldDB" id="A0A6A6CGI2"/>
<dbReference type="Proteomes" id="UP000799537">
    <property type="component" value="Unassembled WGS sequence"/>
</dbReference>
<feature type="compositionally biased region" description="Low complexity" evidence="1">
    <location>
        <begin position="11"/>
        <end position="23"/>
    </location>
</feature>
<evidence type="ECO:0000313" key="3">
    <source>
        <dbReference type="Proteomes" id="UP000799537"/>
    </source>
</evidence>
<dbReference type="GeneID" id="54560513"/>
<feature type="region of interest" description="Disordered" evidence="1">
    <location>
        <begin position="1"/>
        <end position="83"/>
    </location>
</feature>
<protein>
    <submittedName>
        <fullName evidence="2">Uncharacterized protein</fullName>
    </submittedName>
</protein>
<feature type="region of interest" description="Disordered" evidence="1">
    <location>
        <begin position="482"/>
        <end position="624"/>
    </location>
</feature>
<feature type="compositionally biased region" description="Basic residues" evidence="1">
    <location>
        <begin position="45"/>
        <end position="56"/>
    </location>
</feature>
<reference evidence="2" key="1">
    <citation type="journal article" date="2020" name="Stud. Mycol.">
        <title>101 Dothideomycetes genomes: a test case for predicting lifestyles and emergence of pathogens.</title>
        <authorList>
            <person name="Haridas S."/>
            <person name="Albert R."/>
            <person name="Binder M."/>
            <person name="Bloem J."/>
            <person name="Labutti K."/>
            <person name="Salamov A."/>
            <person name="Andreopoulos B."/>
            <person name="Baker S."/>
            <person name="Barry K."/>
            <person name="Bills G."/>
            <person name="Bluhm B."/>
            <person name="Cannon C."/>
            <person name="Castanera R."/>
            <person name="Culley D."/>
            <person name="Daum C."/>
            <person name="Ezra D."/>
            <person name="Gonzalez J."/>
            <person name="Henrissat B."/>
            <person name="Kuo A."/>
            <person name="Liang C."/>
            <person name="Lipzen A."/>
            <person name="Lutzoni F."/>
            <person name="Magnuson J."/>
            <person name="Mondo S."/>
            <person name="Nolan M."/>
            <person name="Ohm R."/>
            <person name="Pangilinan J."/>
            <person name="Park H.-J."/>
            <person name="Ramirez L."/>
            <person name="Alfaro M."/>
            <person name="Sun H."/>
            <person name="Tritt A."/>
            <person name="Yoshinaga Y."/>
            <person name="Zwiers L.-H."/>
            <person name="Turgeon B."/>
            <person name="Goodwin S."/>
            <person name="Spatafora J."/>
            <person name="Crous P."/>
            <person name="Grigoriev I."/>
        </authorList>
    </citation>
    <scope>NUCLEOTIDE SEQUENCE</scope>
    <source>
        <strain evidence="2">ATCC 36951</strain>
    </source>
</reference>
<feature type="compositionally biased region" description="Polar residues" evidence="1">
    <location>
        <begin position="327"/>
        <end position="338"/>
    </location>
</feature>
<feature type="compositionally biased region" description="Low complexity" evidence="1">
    <location>
        <begin position="275"/>
        <end position="284"/>
    </location>
</feature>
<keyword evidence="3" id="KW-1185">Reference proteome</keyword>
<feature type="compositionally biased region" description="Basic and acidic residues" evidence="1">
    <location>
        <begin position="584"/>
        <end position="624"/>
    </location>
</feature>
<dbReference type="OrthoDB" id="3895385at2759"/>
<feature type="compositionally biased region" description="Basic and acidic residues" evidence="1">
    <location>
        <begin position="544"/>
        <end position="560"/>
    </location>
</feature>
<dbReference type="RefSeq" id="XP_033665941.1">
    <property type="nucleotide sequence ID" value="XM_033807241.1"/>
</dbReference>
<feature type="region of interest" description="Disordered" evidence="1">
    <location>
        <begin position="401"/>
        <end position="468"/>
    </location>
</feature>
<proteinExistence type="predicted"/>
<organism evidence="2 3">
    <name type="scientific">Zasmidium cellare ATCC 36951</name>
    <dbReference type="NCBI Taxonomy" id="1080233"/>
    <lineage>
        <taxon>Eukaryota</taxon>
        <taxon>Fungi</taxon>
        <taxon>Dikarya</taxon>
        <taxon>Ascomycota</taxon>
        <taxon>Pezizomycotina</taxon>
        <taxon>Dothideomycetes</taxon>
        <taxon>Dothideomycetidae</taxon>
        <taxon>Mycosphaerellales</taxon>
        <taxon>Mycosphaerellaceae</taxon>
        <taxon>Zasmidium</taxon>
    </lineage>
</organism>
<sequence>MAQMPPPPGFPQGQGFDPFPQFDTGGLDSDDFGGDCGHGPQRSNSTKKNKDGKKKNAPVEVQYEGFMLEKAPPDQVGEKPSWSRVGRRPLPFADSKLARICQKVRIEDRMGPMTALSRLSGSQQGVITRLIAKRQLEEKNKDAEWVLEGLWKETKKVWRTRTIEVVKIMVILKRQDRNATTSGQRVATTATGASLYQQSEIIDLAEPVKEKKKEKKKKDRDEEDDLWDGPPGGFMPGPFPDAGHGHHHQDVPIVEVPPPPHGHQQHHQGHHDQQHMPPGAIPVGAWPPPPGQQQQHHGPLPHDGNPFQPNPQFNSPGAFDIPPSMADQRQNHFQTRAMTPNGRHSRSRSREEQERRRRYSSERRQQLDSQRLERKLDDIQDRLEDREERINDIINKVEDWNLRDTPPSSADSFRDGDDLWSAPSGGSFTPPSSPPLSAVMMEGPNGSLGRRASHKQYHSRRDSGYNAYPREYHRRSAAQVVLEPHINNPRHQRIDYGPQPLRRRSDATGLGLRYPNSPNGGSSPRRHGGSRPLLHHGNTWNGNARDDYLGTPYAERERPRAIAQYPAGEEYGVADFNGGRRRRYYGERRERERERERGYVVDERRGGRRDRERERERERERGYF</sequence>
<accession>A0A6A6CGI2</accession>
<feature type="compositionally biased region" description="Low complexity" evidence="1">
    <location>
        <begin position="292"/>
        <end position="314"/>
    </location>
</feature>
<feature type="region of interest" description="Disordered" evidence="1">
    <location>
        <begin position="207"/>
        <end position="388"/>
    </location>
</feature>
<evidence type="ECO:0000256" key="1">
    <source>
        <dbReference type="SAM" id="MobiDB-lite"/>
    </source>
</evidence>
<dbReference type="EMBL" id="ML993601">
    <property type="protein sequence ID" value="KAF2165052.1"/>
    <property type="molecule type" value="Genomic_DNA"/>
</dbReference>
<evidence type="ECO:0000313" key="2">
    <source>
        <dbReference type="EMBL" id="KAF2165052.1"/>
    </source>
</evidence>
<feature type="compositionally biased region" description="Low complexity" evidence="1">
    <location>
        <begin position="421"/>
        <end position="438"/>
    </location>
</feature>
<name>A0A6A6CGI2_ZASCE</name>
<feature type="compositionally biased region" description="Pro residues" evidence="1">
    <location>
        <begin position="1"/>
        <end position="10"/>
    </location>
</feature>
<gene>
    <name evidence="2" type="ORF">M409DRAFT_24438</name>
</gene>
<feature type="compositionally biased region" description="Basic and acidic residues" evidence="1">
    <location>
        <begin position="348"/>
        <end position="388"/>
    </location>
</feature>